<evidence type="ECO:0000256" key="3">
    <source>
        <dbReference type="RuleBase" id="RU363113"/>
    </source>
</evidence>
<dbReference type="AlphaFoldDB" id="A0A0B1SNA1"/>
<keyword evidence="3" id="KW-0443">Lipid metabolism</keyword>
<comment type="subunit">
    <text evidence="3">Homodimer.</text>
</comment>
<dbReference type="InterPro" id="IPR036318">
    <property type="entry name" value="FAD-bd_PCMH-like_sf"/>
</dbReference>
<evidence type="ECO:0000256" key="2">
    <source>
        <dbReference type="PIRSR" id="PIRSR625650-3"/>
    </source>
</evidence>
<evidence type="ECO:0000259" key="4">
    <source>
        <dbReference type="Pfam" id="PF01565"/>
    </source>
</evidence>
<comment type="subcellular location">
    <subcellularLocation>
        <location evidence="3">Peroxisome</location>
    </subcellularLocation>
</comment>
<dbReference type="EMBL" id="KN567470">
    <property type="protein sequence ID" value="KHJ84630.1"/>
    <property type="molecule type" value="Genomic_DNA"/>
</dbReference>
<dbReference type="EC" id="2.5.1.26" evidence="3"/>
<comment type="pathway">
    <text evidence="3">Glycerolipid metabolism; ether lipid biosynthesis.</text>
</comment>
<dbReference type="GO" id="GO:0008609">
    <property type="term" value="F:alkylglycerone-phosphate synthase activity"/>
    <property type="evidence" value="ECO:0007669"/>
    <property type="project" value="UniProtKB-EC"/>
</dbReference>
<keyword evidence="3" id="KW-0444">Lipid biosynthesis</keyword>
<keyword evidence="3" id="KW-0576">Peroxisome</keyword>
<sequence>MISMDMALMDKIIWIDKENLTCRAQAGIIGQSLERQLNEKGFTCGHEPDSIEFSTLGGWISTRASGMKKNKLIWQHRRPPRARKLCYSKGYDTKTVSGTSSINIDWN</sequence>
<name>A0A0B1SNA1_OESDE</name>
<dbReference type="OrthoDB" id="7786253at2759"/>
<dbReference type="SUPFAM" id="SSF56176">
    <property type="entry name" value="FAD-binding/transporter-associated domain-like"/>
    <property type="match status" value="1"/>
</dbReference>
<comment type="function">
    <text evidence="3">Catalyzes the exchange of an acyl for a long-chain alkyl group and the formation of the ether bond in the biosynthesis of ether phospholipids.</text>
</comment>
<keyword evidence="3" id="KW-0285">Flavoprotein</keyword>
<evidence type="ECO:0000313" key="6">
    <source>
        <dbReference type="Proteomes" id="UP000053660"/>
    </source>
</evidence>
<proteinExistence type="inferred from homology"/>
<dbReference type="InterPro" id="IPR006094">
    <property type="entry name" value="Oxid_FAD_bind_N"/>
</dbReference>
<feature type="domain" description="FAD linked oxidase N-terminal" evidence="4">
    <location>
        <begin position="3"/>
        <end position="70"/>
    </location>
</feature>
<dbReference type="InterPro" id="IPR025650">
    <property type="entry name" value="Alkyl-DHAP_Synthase"/>
</dbReference>
<evidence type="ECO:0000256" key="1">
    <source>
        <dbReference type="ARBA" id="ARBA00008000"/>
    </source>
</evidence>
<accession>A0A0B1SNA1</accession>
<dbReference type="PANTHER" id="PTHR46568">
    <property type="entry name" value="ALKYLDIHYDROXYACETONEPHOSPHATE SYNTHASE, PEROXISOMAL"/>
    <property type="match status" value="1"/>
</dbReference>
<dbReference type="PANTHER" id="PTHR46568:SF1">
    <property type="entry name" value="ALKYLDIHYDROXYACETONEPHOSPHATE SYNTHASE, PEROXISOMAL"/>
    <property type="match status" value="1"/>
</dbReference>
<dbReference type="GO" id="GO:0005777">
    <property type="term" value="C:peroxisome"/>
    <property type="evidence" value="ECO:0007669"/>
    <property type="project" value="UniProtKB-SubCell"/>
</dbReference>
<protein>
    <recommendedName>
        <fullName evidence="3">Alkylglycerone-phosphate synthase</fullName>
        <shortName evidence="3">Alkyl-DHAP synthase</shortName>
        <ecNumber evidence="3">2.5.1.26</ecNumber>
    </recommendedName>
</protein>
<dbReference type="GO" id="GO:0050660">
    <property type="term" value="F:flavin adenine dinucleotide binding"/>
    <property type="evidence" value="ECO:0007669"/>
    <property type="project" value="InterPro"/>
</dbReference>
<evidence type="ECO:0000313" key="5">
    <source>
        <dbReference type="EMBL" id="KHJ84630.1"/>
    </source>
</evidence>
<comment type="similarity">
    <text evidence="1 3">Belongs to the FAD-binding oxidoreductase/transferase type 4 family.</text>
</comment>
<feature type="binding site" evidence="2">
    <location>
        <begin position="62"/>
        <end position="65"/>
    </location>
    <ligand>
        <name>FAD</name>
        <dbReference type="ChEBI" id="CHEBI:57692"/>
    </ligand>
</feature>
<keyword evidence="3" id="KW-0808">Transferase</keyword>
<dbReference type="InterPro" id="IPR016169">
    <property type="entry name" value="FAD-bd_PCMH_sub2"/>
</dbReference>
<dbReference type="Proteomes" id="UP000053660">
    <property type="component" value="Unassembled WGS sequence"/>
</dbReference>
<keyword evidence="6" id="KW-1185">Reference proteome</keyword>
<reference evidence="5 6" key="1">
    <citation type="submission" date="2014-03" db="EMBL/GenBank/DDBJ databases">
        <title>Draft genome of the hookworm Oesophagostomum dentatum.</title>
        <authorList>
            <person name="Mitreva M."/>
        </authorList>
    </citation>
    <scope>NUCLEOTIDE SEQUENCE [LARGE SCALE GENOMIC DNA]</scope>
    <source>
        <strain evidence="5 6">OD-Hann</strain>
    </source>
</reference>
<keyword evidence="2 3" id="KW-0274">FAD</keyword>
<organism evidence="5 6">
    <name type="scientific">Oesophagostomum dentatum</name>
    <name type="common">Nodular worm</name>
    <dbReference type="NCBI Taxonomy" id="61180"/>
    <lineage>
        <taxon>Eukaryota</taxon>
        <taxon>Metazoa</taxon>
        <taxon>Ecdysozoa</taxon>
        <taxon>Nematoda</taxon>
        <taxon>Chromadorea</taxon>
        <taxon>Rhabditida</taxon>
        <taxon>Rhabditina</taxon>
        <taxon>Rhabditomorpha</taxon>
        <taxon>Strongyloidea</taxon>
        <taxon>Strongylidae</taxon>
        <taxon>Oesophagostomum</taxon>
    </lineage>
</organism>
<dbReference type="GO" id="GO:0008611">
    <property type="term" value="P:ether lipid biosynthetic process"/>
    <property type="evidence" value="ECO:0007669"/>
    <property type="project" value="UniProtKB-UniPathway"/>
</dbReference>
<comment type="catalytic activity">
    <reaction evidence="3">
        <text>a long chain fatty alcohol + a 1-acylglycerone 3-phosphate = a 1-O-alkylglycerone 3-phosphate + a long-chain fatty acid + H(+)</text>
        <dbReference type="Rhea" id="RHEA:36171"/>
        <dbReference type="ChEBI" id="CHEBI:15378"/>
        <dbReference type="ChEBI" id="CHEBI:17135"/>
        <dbReference type="ChEBI" id="CHEBI:57534"/>
        <dbReference type="ChEBI" id="CHEBI:57560"/>
        <dbReference type="ChEBI" id="CHEBI:73315"/>
        <dbReference type="EC" id="2.5.1.26"/>
    </reaction>
</comment>
<dbReference type="UniPathway" id="UPA00781"/>
<comment type="cofactor">
    <cofactor evidence="2 3">
        <name>FAD</name>
        <dbReference type="ChEBI" id="CHEBI:57692"/>
    </cofactor>
</comment>
<feature type="binding site" evidence="2">
    <location>
        <begin position="49"/>
        <end position="55"/>
    </location>
    <ligand>
        <name>FAD</name>
        <dbReference type="ChEBI" id="CHEBI:57692"/>
    </ligand>
</feature>
<dbReference type="Gene3D" id="3.30.465.10">
    <property type="match status" value="1"/>
</dbReference>
<gene>
    <name evidence="5" type="ORF">OESDEN_15653</name>
</gene>
<dbReference type="Pfam" id="PF01565">
    <property type="entry name" value="FAD_binding_4"/>
    <property type="match status" value="1"/>
</dbReference>